<dbReference type="InterPro" id="IPR044925">
    <property type="entry name" value="His-Me_finger_sf"/>
</dbReference>
<feature type="domain" description="HNH nuclease" evidence="1">
    <location>
        <begin position="55"/>
        <end position="103"/>
    </location>
</feature>
<evidence type="ECO:0000313" key="2">
    <source>
        <dbReference type="EMBL" id="EEG47789.1"/>
    </source>
</evidence>
<dbReference type="GeneID" id="86822237"/>
<keyword evidence="3" id="KW-1185">Reference proteome</keyword>
<proteinExistence type="predicted"/>
<accession>C0CR26</accession>
<dbReference type="InterPro" id="IPR003615">
    <property type="entry name" value="HNH_nuc"/>
</dbReference>
<name>C0CR26_BLAHS</name>
<dbReference type="RefSeq" id="WP_005951487.1">
    <property type="nucleotide sequence ID" value="NZ_CP136423.1"/>
</dbReference>
<protein>
    <recommendedName>
        <fullName evidence="1">HNH nuclease domain-containing protein</fullName>
    </recommendedName>
</protein>
<evidence type="ECO:0000259" key="1">
    <source>
        <dbReference type="SMART" id="SM00507"/>
    </source>
</evidence>
<dbReference type="HOGENOM" id="CLU_099810_2_0_9"/>
<dbReference type="AlphaFoldDB" id="C0CR26"/>
<reference evidence="2 3" key="1">
    <citation type="submission" date="2009-01" db="EMBL/GenBank/DDBJ databases">
        <authorList>
            <person name="Fulton L."/>
            <person name="Clifton S."/>
            <person name="Fulton B."/>
            <person name="Xu J."/>
            <person name="Minx P."/>
            <person name="Pepin K.H."/>
            <person name="Johnson M."/>
            <person name="Bhonagiri V."/>
            <person name="Nash W.E."/>
            <person name="Mardis E.R."/>
            <person name="Wilson R.K."/>
        </authorList>
    </citation>
    <scope>NUCLEOTIDE SEQUENCE [LARGE SCALE GENOMIC DNA]</scope>
    <source>
        <strain evidence="3">DSM 10507 / JCM 14656 / S5a33</strain>
    </source>
</reference>
<dbReference type="InterPro" id="IPR010902">
    <property type="entry name" value="NUMOD4"/>
</dbReference>
<dbReference type="SUPFAM" id="SSF54060">
    <property type="entry name" value="His-Me finger endonucleases"/>
    <property type="match status" value="1"/>
</dbReference>
<dbReference type="PATRIC" id="fig|476272.21.peg.615"/>
<reference evidence="2 3" key="2">
    <citation type="submission" date="2009-02" db="EMBL/GenBank/DDBJ databases">
        <title>Draft genome sequence of Blautia hydrogenotrophica DSM 10507 (Ruminococcus hydrogenotrophicus DSM 10507).</title>
        <authorList>
            <person name="Sudarsanam P."/>
            <person name="Ley R."/>
            <person name="Guruge J."/>
            <person name="Turnbaugh P.J."/>
            <person name="Mahowald M."/>
            <person name="Liep D."/>
            <person name="Gordon J."/>
        </authorList>
    </citation>
    <scope>NUCLEOTIDE SEQUENCE [LARGE SCALE GENOMIC DNA]</scope>
    <source>
        <strain evidence="3">DSM 10507 / JCM 14656 / S5a33</strain>
    </source>
</reference>
<dbReference type="Pfam" id="PF13392">
    <property type="entry name" value="HNH_3"/>
    <property type="match status" value="1"/>
</dbReference>
<evidence type="ECO:0000313" key="3">
    <source>
        <dbReference type="Proteomes" id="UP000003100"/>
    </source>
</evidence>
<dbReference type="SMART" id="SM00507">
    <property type="entry name" value="HNHc"/>
    <property type="match status" value="1"/>
</dbReference>
<dbReference type="Proteomes" id="UP000003100">
    <property type="component" value="Unassembled WGS sequence"/>
</dbReference>
<comment type="caution">
    <text evidence="2">The sequence shown here is derived from an EMBL/GenBank/DDBJ whole genome shotgun (WGS) entry which is preliminary data.</text>
</comment>
<dbReference type="Gene3D" id="1.10.10.10">
    <property type="entry name" value="Winged helix-like DNA-binding domain superfamily/Winged helix DNA-binding domain"/>
    <property type="match status" value="1"/>
</dbReference>
<dbReference type="Pfam" id="PF07463">
    <property type="entry name" value="NUMOD4"/>
    <property type="match status" value="1"/>
</dbReference>
<gene>
    <name evidence="2" type="ORF">RUMHYD_03339</name>
</gene>
<dbReference type="EMBL" id="ACBZ01000177">
    <property type="protein sequence ID" value="EEG47789.1"/>
    <property type="molecule type" value="Genomic_DNA"/>
</dbReference>
<organism evidence="2 3">
    <name type="scientific">Blautia hydrogenotrophica (strain DSM 10507 / JCM 14656 / S5a33)</name>
    <name type="common">Ruminococcus hydrogenotrophicus</name>
    <dbReference type="NCBI Taxonomy" id="476272"/>
    <lineage>
        <taxon>Bacteria</taxon>
        <taxon>Bacillati</taxon>
        <taxon>Bacillota</taxon>
        <taxon>Clostridia</taxon>
        <taxon>Lachnospirales</taxon>
        <taxon>Lachnospiraceae</taxon>
        <taxon>Blautia</taxon>
    </lineage>
</organism>
<dbReference type="InterPro" id="IPR036388">
    <property type="entry name" value="WH-like_DNA-bd_sf"/>
</dbReference>
<dbReference type="GO" id="GO:0016788">
    <property type="term" value="F:hydrolase activity, acting on ester bonds"/>
    <property type="evidence" value="ECO:0007669"/>
    <property type="project" value="InterPro"/>
</dbReference>
<dbReference type="Gene3D" id="3.90.75.20">
    <property type="match status" value="1"/>
</dbReference>
<sequence>MKEEWKWIKGYEGRYAISNMGRLKSYLKNKNGMVLSQTNQFGWYFTVVLKDKYGKSSTKRIHVLVAEHFIGEIPKGYHVHHKDGNRQNNVVTNLEIIHPAKHYKETLKTNPQIVSGMNHYNQYERPREILMFDKDGNYLASFPNSKIAEEITGVCHRNILQVASKDEYKPGKIRSTAGGFIWKFKDESEVVQ</sequence>